<dbReference type="AlphaFoldDB" id="A0AAE0GB31"/>
<dbReference type="EMBL" id="LGRX02007628">
    <property type="protein sequence ID" value="KAK3274613.1"/>
    <property type="molecule type" value="Genomic_DNA"/>
</dbReference>
<gene>
    <name evidence="1" type="ORF">CYMTET_17211</name>
</gene>
<accession>A0AAE0GB31</accession>
<reference evidence="1 2" key="1">
    <citation type="journal article" date="2015" name="Genome Biol. Evol.">
        <title>Comparative Genomics of a Bacterivorous Green Alga Reveals Evolutionary Causalities and Consequences of Phago-Mixotrophic Mode of Nutrition.</title>
        <authorList>
            <person name="Burns J.A."/>
            <person name="Paasch A."/>
            <person name="Narechania A."/>
            <person name="Kim E."/>
        </authorList>
    </citation>
    <scope>NUCLEOTIDE SEQUENCE [LARGE SCALE GENOMIC DNA]</scope>
    <source>
        <strain evidence="1 2">PLY_AMNH</strain>
    </source>
</reference>
<name>A0AAE0GB31_9CHLO</name>
<keyword evidence="2" id="KW-1185">Reference proteome</keyword>
<evidence type="ECO:0000313" key="2">
    <source>
        <dbReference type="Proteomes" id="UP001190700"/>
    </source>
</evidence>
<comment type="caution">
    <text evidence="1">The sequence shown here is derived from an EMBL/GenBank/DDBJ whole genome shotgun (WGS) entry which is preliminary data.</text>
</comment>
<sequence length="146" mass="15303">MPFNTADLPARGGGGGTGTSVAPVAIFKALRALARYLLSSHDGVWCPGAIRGWCTTELWVVVIGADHHPRCVVSRSSAGVGVTTGACEVKDSEPAAAGCDCGGMSEPRQSLWVALREGRMNRWGAMLLWGRVGRTGEGSPWELHSG</sequence>
<proteinExistence type="predicted"/>
<protein>
    <submittedName>
        <fullName evidence="1">Uncharacterized protein</fullName>
    </submittedName>
</protein>
<evidence type="ECO:0000313" key="1">
    <source>
        <dbReference type="EMBL" id="KAK3274613.1"/>
    </source>
</evidence>
<dbReference type="Proteomes" id="UP001190700">
    <property type="component" value="Unassembled WGS sequence"/>
</dbReference>
<organism evidence="1 2">
    <name type="scientific">Cymbomonas tetramitiformis</name>
    <dbReference type="NCBI Taxonomy" id="36881"/>
    <lineage>
        <taxon>Eukaryota</taxon>
        <taxon>Viridiplantae</taxon>
        <taxon>Chlorophyta</taxon>
        <taxon>Pyramimonadophyceae</taxon>
        <taxon>Pyramimonadales</taxon>
        <taxon>Pyramimonadaceae</taxon>
        <taxon>Cymbomonas</taxon>
    </lineage>
</organism>